<dbReference type="PROSITE" id="PS50114">
    <property type="entry name" value="GATA_ZN_FINGER_2"/>
    <property type="match status" value="2"/>
</dbReference>
<feature type="region of interest" description="Disordered" evidence="9">
    <location>
        <begin position="227"/>
        <end position="335"/>
    </location>
</feature>
<dbReference type="InterPro" id="IPR013088">
    <property type="entry name" value="Znf_NHR/GATA"/>
</dbReference>
<evidence type="ECO:0000313" key="11">
    <source>
        <dbReference type="Proteomes" id="UP000829291"/>
    </source>
</evidence>
<feature type="domain" description="GATA-type" evidence="10">
    <location>
        <begin position="420"/>
        <end position="478"/>
    </location>
</feature>
<keyword evidence="5" id="KW-0805">Transcription regulation</keyword>
<dbReference type="SUPFAM" id="SSF57716">
    <property type="entry name" value="Glucocorticoid receptor-like (DNA-binding domain)"/>
    <property type="match status" value="2"/>
</dbReference>
<feature type="compositionally biased region" description="Polar residues" evidence="9">
    <location>
        <begin position="1"/>
        <end position="11"/>
    </location>
</feature>
<evidence type="ECO:0000256" key="7">
    <source>
        <dbReference type="ARBA" id="ARBA00023242"/>
    </source>
</evidence>
<feature type="compositionally biased region" description="Polar residues" evidence="9">
    <location>
        <begin position="355"/>
        <end position="368"/>
    </location>
</feature>
<evidence type="ECO:0000313" key="13">
    <source>
        <dbReference type="RefSeq" id="XP_046592850.1"/>
    </source>
</evidence>
<evidence type="ECO:0000256" key="2">
    <source>
        <dbReference type="ARBA" id="ARBA00022723"/>
    </source>
</evidence>
<feature type="region of interest" description="Disordered" evidence="9">
    <location>
        <begin position="100"/>
        <end position="200"/>
    </location>
</feature>
<dbReference type="PANTHER" id="PTHR10071">
    <property type="entry name" value="TRANSCRIPTION FACTOR GATA FAMILY MEMBER"/>
    <property type="match status" value="1"/>
</dbReference>
<feature type="compositionally biased region" description="Polar residues" evidence="9">
    <location>
        <begin position="252"/>
        <end position="279"/>
    </location>
</feature>
<sequence>MDMSSESSSTRWYEPPRGSLEPPTGSGSLAAGGAGVATPDYRGYYPHAAPTPHHSAAAHAAAAHYAHSRMSSGGVTNGGGSQVCRPHFHSSVLHPWLSGSSADSKPWGFPSTTASTGATSGSGEDKPQSPLGSSLPPTSSSLTSHGGAASGHHLFSFPPTPPKDATPDSITTSTTSSSNNNNNNNTSNNNNNNNSSSLGLGGGSSEYQAAVAHAAVMGAFIHHQDALGSTSGSSCDVKPSVMLGHHHGASSPPHQHNGSGNSGQVQKQREGNNQSASGSVNQANQQQTGAAGGVNHQQQQQQQQQQQDYQNQGATSPRDSYSTSHHPSAPSQYDPSAAYNMYQHLQYSGHHSHNPHNGPTIFSGSHHPTTGVPGISPDAKLLGSHGNTPNSPGSQQQQQQKPRNKSRTSADLFFSPASFRPEGRECVNCGATSTPLWRRDGTGHYLCNACGLYYKMNGQNRPLIKPKRRLSLQSAARRAGTSCANCKTATTTLWRRNQAGEPVCNACGLYYKLHNVNRPLTMKKEGIQTRNRKLSSKSKKKKAGGCLGLGGVMGDMIKAGGHLDLDNKPFHSGFGSPMGTSQHHHSMHPAMQHYMYHTGVGVTGGLHQGFAPPPAPPPIHPHSHSHSHSHHMASLQGLQLAATTNAMTGWRTEYT</sequence>
<dbReference type="RefSeq" id="XP_046592850.1">
    <property type="nucleotide sequence ID" value="XM_046736894.1"/>
</dbReference>
<accession>A0ABM3FXW1</accession>
<evidence type="ECO:0000256" key="5">
    <source>
        <dbReference type="ARBA" id="ARBA00023015"/>
    </source>
</evidence>
<keyword evidence="2" id="KW-0479">Metal-binding</keyword>
<keyword evidence="6" id="KW-0804">Transcription</keyword>
<evidence type="ECO:0000259" key="10">
    <source>
        <dbReference type="PROSITE" id="PS50114"/>
    </source>
</evidence>
<keyword evidence="3 8" id="KW-0863">Zinc-finger</keyword>
<dbReference type="Proteomes" id="UP000829291">
    <property type="component" value="Chromosome 4"/>
</dbReference>
<dbReference type="SMART" id="SM00401">
    <property type="entry name" value="ZnF_GATA"/>
    <property type="match status" value="2"/>
</dbReference>
<dbReference type="InterPro" id="IPR039355">
    <property type="entry name" value="Transcription_factor_GATA"/>
</dbReference>
<dbReference type="RefSeq" id="XP_046592849.1">
    <property type="nucleotide sequence ID" value="XM_046736893.1"/>
</dbReference>
<organism evidence="11 13">
    <name type="scientific">Neodiprion lecontei</name>
    <name type="common">Redheaded pine sawfly</name>
    <dbReference type="NCBI Taxonomy" id="441921"/>
    <lineage>
        <taxon>Eukaryota</taxon>
        <taxon>Metazoa</taxon>
        <taxon>Ecdysozoa</taxon>
        <taxon>Arthropoda</taxon>
        <taxon>Hexapoda</taxon>
        <taxon>Insecta</taxon>
        <taxon>Pterygota</taxon>
        <taxon>Neoptera</taxon>
        <taxon>Endopterygota</taxon>
        <taxon>Hymenoptera</taxon>
        <taxon>Tenthredinoidea</taxon>
        <taxon>Diprionidae</taxon>
        <taxon>Diprioninae</taxon>
        <taxon>Neodiprion</taxon>
    </lineage>
</organism>
<evidence type="ECO:0000256" key="3">
    <source>
        <dbReference type="ARBA" id="ARBA00022771"/>
    </source>
</evidence>
<dbReference type="PROSITE" id="PS00344">
    <property type="entry name" value="GATA_ZN_FINGER_1"/>
    <property type="match status" value="2"/>
</dbReference>
<keyword evidence="4" id="KW-0862">Zinc</keyword>
<gene>
    <name evidence="12 13" type="primary">LOC107221561</name>
</gene>
<evidence type="ECO:0000256" key="4">
    <source>
        <dbReference type="ARBA" id="ARBA00022833"/>
    </source>
</evidence>
<feature type="compositionally biased region" description="Polar residues" evidence="9">
    <location>
        <begin position="308"/>
        <end position="334"/>
    </location>
</feature>
<evidence type="ECO:0000256" key="1">
    <source>
        <dbReference type="ARBA" id="ARBA00004123"/>
    </source>
</evidence>
<feature type="region of interest" description="Disordered" evidence="9">
    <location>
        <begin position="1"/>
        <end position="33"/>
    </location>
</feature>
<dbReference type="CDD" id="cd00202">
    <property type="entry name" value="ZnF_GATA"/>
    <property type="match status" value="2"/>
</dbReference>
<feature type="domain" description="GATA-type" evidence="10">
    <location>
        <begin position="477"/>
        <end position="530"/>
    </location>
</feature>
<evidence type="ECO:0000313" key="12">
    <source>
        <dbReference type="RefSeq" id="XP_046592849.1"/>
    </source>
</evidence>
<feature type="compositionally biased region" description="Low complexity" evidence="9">
    <location>
        <begin position="129"/>
        <end position="147"/>
    </location>
</feature>
<feature type="compositionally biased region" description="Polar residues" evidence="9">
    <location>
        <begin position="385"/>
        <end position="394"/>
    </location>
</feature>
<keyword evidence="7" id="KW-0539">Nucleus</keyword>
<dbReference type="Pfam" id="PF00320">
    <property type="entry name" value="GATA"/>
    <property type="match status" value="2"/>
</dbReference>
<protein>
    <submittedName>
        <fullName evidence="12 13">GATA-binding factor C isoform X1</fullName>
    </submittedName>
</protein>
<evidence type="ECO:0000256" key="6">
    <source>
        <dbReference type="ARBA" id="ARBA00023163"/>
    </source>
</evidence>
<name>A0ABM3FXW1_NEOLC</name>
<feature type="compositionally biased region" description="Low complexity" evidence="9">
    <location>
        <begin position="111"/>
        <end position="122"/>
    </location>
</feature>
<dbReference type="PANTHER" id="PTHR10071:SF281">
    <property type="entry name" value="BOX A-BINDING FACTOR-RELATED"/>
    <property type="match status" value="1"/>
</dbReference>
<evidence type="ECO:0000256" key="8">
    <source>
        <dbReference type="PROSITE-ProRule" id="PRU00094"/>
    </source>
</evidence>
<keyword evidence="11" id="KW-1185">Reference proteome</keyword>
<feature type="compositionally biased region" description="Low complexity" evidence="9">
    <location>
        <begin position="280"/>
        <end position="307"/>
    </location>
</feature>
<dbReference type="Gene3D" id="3.30.50.10">
    <property type="entry name" value="Erythroid Transcription Factor GATA-1, subunit A"/>
    <property type="match status" value="2"/>
</dbReference>
<dbReference type="PRINTS" id="PR00619">
    <property type="entry name" value="GATAZNFINGER"/>
</dbReference>
<feature type="compositionally biased region" description="Low complexity" evidence="9">
    <location>
        <begin position="171"/>
        <end position="197"/>
    </location>
</feature>
<comment type="subcellular location">
    <subcellularLocation>
        <location evidence="1">Nucleus</location>
    </subcellularLocation>
</comment>
<evidence type="ECO:0000256" key="9">
    <source>
        <dbReference type="SAM" id="MobiDB-lite"/>
    </source>
</evidence>
<dbReference type="GeneID" id="107221561"/>
<proteinExistence type="predicted"/>
<reference evidence="12 13" key="1">
    <citation type="submission" date="2025-05" db="UniProtKB">
        <authorList>
            <consortium name="RefSeq"/>
        </authorList>
    </citation>
    <scope>IDENTIFICATION</scope>
    <source>
        <tissue evidence="12 13">Thorax and Abdomen</tissue>
    </source>
</reference>
<feature type="region of interest" description="Disordered" evidence="9">
    <location>
        <begin position="348"/>
        <end position="409"/>
    </location>
</feature>
<dbReference type="InterPro" id="IPR000679">
    <property type="entry name" value="Znf_GATA"/>
</dbReference>